<gene>
    <name evidence="2" type="ORF">METZ01_LOCUS169297</name>
</gene>
<dbReference type="Gene3D" id="3.40.50.620">
    <property type="entry name" value="HUPs"/>
    <property type="match status" value="1"/>
</dbReference>
<evidence type="ECO:0000313" key="2">
    <source>
        <dbReference type="EMBL" id="SVB16443.1"/>
    </source>
</evidence>
<dbReference type="AlphaFoldDB" id="A0A382BTR1"/>
<protein>
    <recommendedName>
        <fullName evidence="1">Cytidyltransferase-like domain-containing protein</fullName>
    </recommendedName>
</protein>
<dbReference type="EMBL" id="UINC01031040">
    <property type="protein sequence ID" value="SVB16443.1"/>
    <property type="molecule type" value="Genomic_DNA"/>
</dbReference>
<feature type="domain" description="Cytidyltransferase-like" evidence="1">
    <location>
        <begin position="20"/>
        <end position="121"/>
    </location>
</feature>
<organism evidence="2">
    <name type="scientific">marine metagenome</name>
    <dbReference type="NCBI Taxonomy" id="408172"/>
    <lineage>
        <taxon>unclassified sequences</taxon>
        <taxon>metagenomes</taxon>
        <taxon>ecological metagenomes</taxon>
    </lineage>
</organism>
<dbReference type="SUPFAM" id="SSF52374">
    <property type="entry name" value="Nucleotidylyl transferase"/>
    <property type="match status" value="1"/>
</dbReference>
<name>A0A382BTR1_9ZZZZ</name>
<dbReference type="Pfam" id="PF01467">
    <property type="entry name" value="CTP_transf_like"/>
    <property type="match status" value="1"/>
</dbReference>
<reference evidence="2" key="1">
    <citation type="submission" date="2018-05" db="EMBL/GenBank/DDBJ databases">
        <authorList>
            <person name="Lanie J.A."/>
            <person name="Ng W.-L."/>
            <person name="Kazmierczak K.M."/>
            <person name="Andrzejewski T.M."/>
            <person name="Davidsen T.M."/>
            <person name="Wayne K.J."/>
            <person name="Tettelin H."/>
            <person name="Glass J.I."/>
            <person name="Rusch D."/>
            <person name="Podicherti R."/>
            <person name="Tsui H.-C.T."/>
            <person name="Winkler M.E."/>
        </authorList>
    </citation>
    <scope>NUCLEOTIDE SEQUENCE</scope>
</reference>
<dbReference type="GO" id="GO:0003824">
    <property type="term" value="F:catalytic activity"/>
    <property type="evidence" value="ECO:0007669"/>
    <property type="project" value="InterPro"/>
</dbReference>
<sequence length="159" mass="17892">MMTIKGFREITEATDNAVFTLGRFNPPTTGHEKLIKKLSSKAGRDPMYVFPTHTQDPKRNPLPHSLKIAYMKKMFRKYAKNIQVSKARNVFEVAKILYDKGHKSVTMVVGSDRVAEFSSLLKKYNGIKSTHGFYEFNNIDVVSAGDRDPDSEGVEGMSA</sequence>
<feature type="non-terminal residue" evidence="2">
    <location>
        <position position="159"/>
    </location>
</feature>
<accession>A0A382BTR1</accession>
<proteinExistence type="predicted"/>
<dbReference type="InterPro" id="IPR014729">
    <property type="entry name" value="Rossmann-like_a/b/a_fold"/>
</dbReference>
<dbReference type="InterPro" id="IPR004821">
    <property type="entry name" value="Cyt_trans-like"/>
</dbReference>
<evidence type="ECO:0000259" key="1">
    <source>
        <dbReference type="Pfam" id="PF01467"/>
    </source>
</evidence>